<dbReference type="SUPFAM" id="SSF46955">
    <property type="entry name" value="Putative DNA-binding domain"/>
    <property type="match status" value="1"/>
</dbReference>
<keyword evidence="2" id="KW-0238">DNA-binding</keyword>
<feature type="domain" description="HTH merR-type" evidence="5">
    <location>
        <begin position="2"/>
        <end position="71"/>
    </location>
</feature>
<name>A0A0R1MZ79_9LACO</name>
<dbReference type="OrthoDB" id="9814833at2"/>
<dbReference type="SUPFAM" id="SSF89082">
    <property type="entry name" value="Antibiotic binding domain of TipA-like multidrug resistance regulators"/>
    <property type="match status" value="1"/>
</dbReference>
<dbReference type="Gene3D" id="1.10.490.50">
    <property type="entry name" value="Antibiotic binding domain of TipA-like multidrug resistance regulators"/>
    <property type="match status" value="1"/>
</dbReference>
<evidence type="ECO:0000313" key="6">
    <source>
        <dbReference type="EMBL" id="KRL08776.1"/>
    </source>
</evidence>
<dbReference type="InterPro" id="IPR036244">
    <property type="entry name" value="TipA-like_antibiotic-bd"/>
</dbReference>
<accession>A0A0R1MZ79</accession>
<dbReference type="RefSeq" id="WP_057822362.1">
    <property type="nucleotide sequence ID" value="NZ_AZEC01000020.1"/>
</dbReference>
<dbReference type="PRINTS" id="PR00040">
    <property type="entry name" value="HTHMERR"/>
</dbReference>
<evidence type="ECO:0000256" key="3">
    <source>
        <dbReference type="ARBA" id="ARBA00023159"/>
    </source>
</evidence>
<dbReference type="Pfam" id="PF07739">
    <property type="entry name" value="TipAS"/>
    <property type="match status" value="1"/>
</dbReference>
<dbReference type="PANTHER" id="PTHR30204:SF90">
    <property type="entry name" value="HTH-TYPE TRANSCRIPTIONAL ACTIVATOR MTA"/>
    <property type="match status" value="1"/>
</dbReference>
<dbReference type="Pfam" id="PF13411">
    <property type="entry name" value="MerR_1"/>
    <property type="match status" value="1"/>
</dbReference>
<dbReference type="GO" id="GO:0003700">
    <property type="term" value="F:DNA-binding transcription factor activity"/>
    <property type="evidence" value="ECO:0007669"/>
    <property type="project" value="InterPro"/>
</dbReference>
<sequence>MAYTIQQLAALAGVSTRTLRYYDTIGLLPAQRNSTNDYREYTTVQVDRLQRILFLRLFGVPLATIQKILDAPLATQQAALLDQRQRILAERDRLDHLLTTLDKTLKRGGNHMSDTEKFAAFKEKQIKENDVQFGSEIREKYGEEKVSAANKQYAGLSEADYNAMQDTESKMLTLLKAVIQSGQIDSPEAQQVFSLHKAWLQFTWPTYSTEAHKGLAQMYTADPRFGQYYAAKTGSDKAASVLAAIIEKYAV</sequence>
<keyword evidence="4" id="KW-0804">Transcription</keyword>
<dbReference type="SMART" id="SM00422">
    <property type="entry name" value="HTH_MERR"/>
    <property type="match status" value="1"/>
</dbReference>
<protein>
    <submittedName>
        <fullName evidence="6">MerR family transcriptional regulator</fullName>
    </submittedName>
</protein>
<dbReference type="InterPro" id="IPR009061">
    <property type="entry name" value="DNA-bd_dom_put_sf"/>
</dbReference>
<keyword evidence="1" id="KW-0805">Transcription regulation</keyword>
<dbReference type="Gene3D" id="1.10.1660.10">
    <property type="match status" value="1"/>
</dbReference>
<dbReference type="EMBL" id="AZEC01000020">
    <property type="protein sequence ID" value="KRL08776.1"/>
    <property type="molecule type" value="Genomic_DNA"/>
</dbReference>
<evidence type="ECO:0000259" key="5">
    <source>
        <dbReference type="PROSITE" id="PS50937"/>
    </source>
</evidence>
<dbReference type="STRING" id="1423792.FD09_GL001544"/>
<proteinExistence type="predicted"/>
<evidence type="ECO:0000256" key="4">
    <source>
        <dbReference type="ARBA" id="ARBA00023163"/>
    </source>
</evidence>
<evidence type="ECO:0000313" key="7">
    <source>
        <dbReference type="Proteomes" id="UP000051330"/>
    </source>
</evidence>
<dbReference type="Proteomes" id="UP000051330">
    <property type="component" value="Unassembled WGS sequence"/>
</dbReference>
<dbReference type="PANTHER" id="PTHR30204">
    <property type="entry name" value="REDOX-CYCLING DRUG-SENSING TRANSCRIPTIONAL ACTIVATOR SOXR"/>
    <property type="match status" value="1"/>
</dbReference>
<dbReference type="PROSITE" id="PS50937">
    <property type="entry name" value="HTH_MERR_2"/>
    <property type="match status" value="1"/>
</dbReference>
<organism evidence="6 7">
    <name type="scientific">Schleiferilactobacillus perolens DSM 12744</name>
    <dbReference type="NCBI Taxonomy" id="1423792"/>
    <lineage>
        <taxon>Bacteria</taxon>
        <taxon>Bacillati</taxon>
        <taxon>Bacillota</taxon>
        <taxon>Bacilli</taxon>
        <taxon>Lactobacillales</taxon>
        <taxon>Lactobacillaceae</taxon>
        <taxon>Schleiferilactobacillus</taxon>
    </lineage>
</organism>
<dbReference type="AlphaFoldDB" id="A0A0R1MZ79"/>
<dbReference type="PATRIC" id="fig|1423792.3.peg.1561"/>
<dbReference type="InterPro" id="IPR012925">
    <property type="entry name" value="TipAS_dom"/>
</dbReference>
<gene>
    <name evidence="6" type="ORF">FD09_GL001544</name>
</gene>
<comment type="caution">
    <text evidence="6">The sequence shown here is derived from an EMBL/GenBank/DDBJ whole genome shotgun (WGS) entry which is preliminary data.</text>
</comment>
<keyword evidence="3" id="KW-0010">Activator</keyword>
<reference evidence="6 7" key="1">
    <citation type="journal article" date="2015" name="Genome Announc.">
        <title>Expanding the biotechnology potential of lactobacilli through comparative genomics of 213 strains and associated genera.</title>
        <authorList>
            <person name="Sun Z."/>
            <person name="Harris H.M."/>
            <person name="McCann A."/>
            <person name="Guo C."/>
            <person name="Argimon S."/>
            <person name="Zhang W."/>
            <person name="Yang X."/>
            <person name="Jeffery I.B."/>
            <person name="Cooney J.C."/>
            <person name="Kagawa T.F."/>
            <person name="Liu W."/>
            <person name="Song Y."/>
            <person name="Salvetti E."/>
            <person name="Wrobel A."/>
            <person name="Rasinkangas P."/>
            <person name="Parkhill J."/>
            <person name="Rea M.C."/>
            <person name="O'Sullivan O."/>
            <person name="Ritari J."/>
            <person name="Douillard F.P."/>
            <person name="Paul Ross R."/>
            <person name="Yang R."/>
            <person name="Briner A.E."/>
            <person name="Felis G.E."/>
            <person name="de Vos W.M."/>
            <person name="Barrangou R."/>
            <person name="Klaenhammer T.R."/>
            <person name="Caufield P.W."/>
            <person name="Cui Y."/>
            <person name="Zhang H."/>
            <person name="O'Toole P.W."/>
        </authorList>
    </citation>
    <scope>NUCLEOTIDE SEQUENCE [LARGE SCALE GENOMIC DNA]</scope>
    <source>
        <strain evidence="6 7">DSM 12744</strain>
    </source>
</reference>
<dbReference type="InterPro" id="IPR047057">
    <property type="entry name" value="MerR_fam"/>
</dbReference>
<dbReference type="GO" id="GO:0003677">
    <property type="term" value="F:DNA binding"/>
    <property type="evidence" value="ECO:0007669"/>
    <property type="project" value="UniProtKB-KW"/>
</dbReference>
<evidence type="ECO:0000256" key="2">
    <source>
        <dbReference type="ARBA" id="ARBA00023125"/>
    </source>
</evidence>
<dbReference type="CDD" id="cd01106">
    <property type="entry name" value="HTH_TipAL-Mta"/>
    <property type="match status" value="1"/>
</dbReference>
<keyword evidence="7" id="KW-1185">Reference proteome</keyword>
<evidence type="ECO:0000256" key="1">
    <source>
        <dbReference type="ARBA" id="ARBA00023015"/>
    </source>
</evidence>
<dbReference type="InterPro" id="IPR000551">
    <property type="entry name" value="MerR-type_HTH_dom"/>
</dbReference>